<dbReference type="Proteomes" id="UP000308600">
    <property type="component" value="Unassembled WGS sequence"/>
</dbReference>
<name>A0ACD3AEQ5_9AGAR</name>
<organism evidence="1 2">
    <name type="scientific">Pluteus cervinus</name>
    <dbReference type="NCBI Taxonomy" id="181527"/>
    <lineage>
        <taxon>Eukaryota</taxon>
        <taxon>Fungi</taxon>
        <taxon>Dikarya</taxon>
        <taxon>Basidiomycota</taxon>
        <taxon>Agaricomycotina</taxon>
        <taxon>Agaricomycetes</taxon>
        <taxon>Agaricomycetidae</taxon>
        <taxon>Agaricales</taxon>
        <taxon>Pluteineae</taxon>
        <taxon>Pluteaceae</taxon>
        <taxon>Pluteus</taxon>
    </lineage>
</organism>
<proteinExistence type="predicted"/>
<gene>
    <name evidence="1" type="ORF">BDN72DRAFT_846964</name>
</gene>
<reference evidence="1 2" key="1">
    <citation type="journal article" date="2019" name="Nat. Ecol. Evol.">
        <title>Megaphylogeny resolves global patterns of mushroom evolution.</title>
        <authorList>
            <person name="Varga T."/>
            <person name="Krizsan K."/>
            <person name="Foldi C."/>
            <person name="Dima B."/>
            <person name="Sanchez-Garcia M."/>
            <person name="Sanchez-Ramirez S."/>
            <person name="Szollosi G.J."/>
            <person name="Szarkandi J.G."/>
            <person name="Papp V."/>
            <person name="Albert L."/>
            <person name="Andreopoulos W."/>
            <person name="Angelini C."/>
            <person name="Antonin V."/>
            <person name="Barry K.W."/>
            <person name="Bougher N.L."/>
            <person name="Buchanan P."/>
            <person name="Buyck B."/>
            <person name="Bense V."/>
            <person name="Catcheside P."/>
            <person name="Chovatia M."/>
            <person name="Cooper J."/>
            <person name="Damon W."/>
            <person name="Desjardin D."/>
            <person name="Finy P."/>
            <person name="Geml J."/>
            <person name="Haridas S."/>
            <person name="Hughes K."/>
            <person name="Justo A."/>
            <person name="Karasinski D."/>
            <person name="Kautmanova I."/>
            <person name="Kiss B."/>
            <person name="Kocsube S."/>
            <person name="Kotiranta H."/>
            <person name="LaButti K.M."/>
            <person name="Lechner B.E."/>
            <person name="Liimatainen K."/>
            <person name="Lipzen A."/>
            <person name="Lukacs Z."/>
            <person name="Mihaltcheva S."/>
            <person name="Morgado L.N."/>
            <person name="Niskanen T."/>
            <person name="Noordeloos M.E."/>
            <person name="Ohm R.A."/>
            <person name="Ortiz-Santana B."/>
            <person name="Ovrebo C."/>
            <person name="Racz N."/>
            <person name="Riley R."/>
            <person name="Savchenko A."/>
            <person name="Shiryaev A."/>
            <person name="Soop K."/>
            <person name="Spirin V."/>
            <person name="Szebenyi C."/>
            <person name="Tomsovsky M."/>
            <person name="Tulloss R.E."/>
            <person name="Uehling J."/>
            <person name="Grigoriev I.V."/>
            <person name="Vagvolgyi C."/>
            <person name="Papp T."/>
            <person name="Martin F.M."/>
            <person name="Miettinen O."/>
            <person name="Hibbett D.S."/>
            <person name="Nagy L.G."/>
        </authorList>
    </citation>
    <scope>NUCLEOTIDE SEQUENCE [LARGE SCALE GENOMIC DNA]</scope>
    <source>
        <strain evidence="1 2">NL-1719</strain>
    </source>
</reference>
<keyword evidence="2" id="KW-1185">Reference proteome</keyword>
<dbReference type="EMBL" id="ML208492">
    <property type="protein sequence ID" value="TFK64016.1"/>
    <property type="molecule type" value="Genomic_DNA"/>
</dbReference>
<evidence type="ECO:0000313" key="1">
    <source>
        <dbReference type="EMBL" id="TFK64016.1"/>
    </source>
</evidence>
<accession>A0ACD3AEQ5</accession>
<protein>
    <submittedName>
        <fullName evidence="1">Cytochrome P450</fullName>
    </submittedName>
</protein>
<evidence type="ECO:0000313" key="2">
    <source>
        <dbReference type="Proteomes" id="UP000308600"/>
    </source>
</evidence>
<sequence length="506" mass="56993">MISVVILVGAFLALLIRFWSRKGYPTPPGPKGLPFLGNIFQLPPFQFIRFMEWKEQFGPIFSLNLVGQPVIVINNLEIATELLERRSSIYADRPRIIVANEIMSGGLMLPIVPYGNLWKKLRKASHEGLSPQVVPLYQHAQELEAATLVQNLINRPELWDEEIKKSTASSMRSTIYGAAPISSISDPVVSYISDMGHRLTIAAMPGAYLVELFPKMMNLPTWLAPWKREAKAWHKENTQKLQDLIQPAKDQDNDQQSFAANLCSAGGRHHLTRKEEAWLTGSVFVAAYDTSSSTLRFFILAMRLFPEVMKKAQAELDRVVGRERVPTFADRENLPYIRAVTKELLRWGVATPLGLPHRAQQDDYYKGYFIPKGALVLVNSWGINRDPNTYPDPHEFRPERFLDPSGTTDIILPGTHNQGHVTFGFGRRFCIGMNLAVQFQFINVATLLWAANVEAAHDKNGQIITPTNSPAGWVDEGIVVRPAPFRCNIVPRFDGAEAILRRVRDS</sequence>